<organism evidence="16 17">
    <name type="scientific">Roseiterribacter gracilis</name>
    <dbReference type="NCBI Taxonomy" id="2812848"/>
    <lineage>
        <taxon>Bacteria</taxon>
        <taxon>Pseudomonadati</taxon>
        <taxon>Pseudomonadota</taxon>
        <taxon>Alphaproteobacteria</taxon>
        <taxon>Rhodospirillales</taxon>
        <taxon>Roseiterribacteraceae</taxon>
        <taxon>Roseiterribacter</taxon>
    </lineage>
</organism>
<evidence type="ECO:0000313" key="17">
    <source>
        <dbReference type="Proteomes" id="UP000681075"/>
    </source>
</evidence>
<dbReference type="GO" id="GO:0009279">
    <property type="term" value="C:cell outer membrane"/>
    <property type="evidence" value="ECO:0007669"/>
    <property type="project" value="UniProtKB-SubCell"/>
</dbReference>
<gene>
    <name evidence="16" type="ORF">TMPK1_09300</name>
</gene>
<evidence type="ECO:0000256" key="9">
    <source>
        <dbReference type="ARBA" id="ARBA00023237"/>
    </source>
</evidence>
<dbReference type="Pfam" id="PF07715">
    <property type="entry name" value="Plug"/>
    <property type="match status" value="1"/>
</dbReference>
<keyword evidence="2 10" id="KW-0813">Transport</keyword>
<evidence type="ECO:0000256" key="5">
    <source>
        <dbReference type="ARBA" id="ARBA00022729"/>
    </source>
</evidence>
<dbReference type="SUPFAM" id="SSF56935">
    <property type="entry name" value="Porins"/>
    <property type="match status" value="1"/>
</dbReference>
<dbReference type="InterPro" id="IPR036942">
    <property type="entry name" value="Beta-barrel_TonB_sf"/>
</dbReference>
<evidence type="ECO:0000256" key="3">
    <source>
        <dbReference type="ARBA" id="ARBA00022452"/>
    </source>
</evidence>
<dbReference type="InterPro" id="IPR039426">
    <property type="entry name" value="TonB-dep_rcpt-like"/>
</dbReference>
<comment type="similarity">
    <text evidence="10 11">Belongs to the TonB-dependent receptor family.</text>
</comment>
<comment type="caution">
    <text evidence="16">The sequence shown here is derived from an EMBL/GenBank/DDBJ whole genome shotgun (WGS) entry which is preliminary data.</text>
</comment>
<feature type="domain" description="TonB-dependent receptor-like beta-barrel" evidence="14">
    <location>
        <begin position="221"/>
        <end position="616"/>
    </location>
</feature>
<dbReference type="PANTHER" id="PTHR30069:SF53">
    <property type="entry name" value="COLICIN I RECEPTOR-RELATED"/>
    <property type="match status" value="1"/>
</dbReference>
<keyword evidence="17" id="KW-1185">Reference proteome</keyword>
<keyword evidence="16" id="KW-0675">Receptor</keyword>
<evidence type="ECO:0000256" key="7">
    <source>
        <dbReference type="ARBA" id="ARBA00023077"/>
    </source>
</evidence>
<dbReference type="Gene3D" id="2.170.130.10">
    <property type="entry name" value="TonB-dependent receptor, plug domain"/>
    <property type="match status" value="1"/>
</dbReference>
<evidence type="ECO:0000256" key="11">
    <source>
        <dbReference type="RuleBase" id="RU003357"/>
    </source>
</evidence>
<accession>A0A8S8X6V5</accession>
<feature type="compositionally biased region" description="Low complexity" evidence="12">
    <location>
        <begin position="348"/>
        <end position="364"/>
    </location>
</feature>
<dbReference type="AlphaFoldDB" id="A0A8S8X6V5"/>
<evidence type="ECO:0000259" key="14">
    <source>
        <dbReference type="Pfam" id="PF00593"/>
    </source>
</evidence>
<keyword evidence="6" id="KW-0406">Ion transport</keyword>
<keyword evidence="9 10" id="KW-0998">Cell outer membrane</keyword>
<feature type="region of interest" description="Disordered" evidence="12">
    <location>
        <begin position="344"/>
        <end position="365"/>
    </location>
</feature>
<protein>
    <submittedName>
        <fullName evidence="16">TonB-dependent receptor</fullName>
    </submittedName>
</protein>
<dbReference type="InterPro" id="IPR012910">
    <property type="entry name" value="Plug_dom"/>
</dbReference>
<evidence type="ECO:0000256" key="10">
    <source>
        <dbReference type="PROSITE-ProRule" id="PRU01360"/>
    </source>
</evidence>
<dbReference type="CDD" id="cd01347">
    <property type="entry name" value="ligand_gated_channel"/>
    <property type="match status" value="1"/>
</dbReference>
<dbReference type="GO" id="GO:0015889">
    <property type="term" value="P:cobalamin transport"/>
    <property type="evidence" value="ECO:0007669"/>
    <property type="project" value="TreeGrafter"/>
</dbReference>
<dbReference type="EMBL" id="BOPV01000001">
    <property type="protein sequence ID" value="GIL38693.1"/>
    <property type="molecule type" value="Genomic_DNA"/>
</dbReference>
<evidence type="ECO:0000256" key="13">
    <source>
        <dbReference type="SAM" id="SignalP"/>
    </source>
</evidence>
<keyword evidence="3 10" id="KW-1134">Transmembrane beta strand</keyword>
<feature type="signal peptide" evidence="13">
    <location>
        <begin position="1"/>
        <end position="22"/>
    </location>
</feature>
<dbReference type="Proteomes" id="UP000681075">
    <property type="component" value="Unassembled WGS sequence"/>
</dbReference>
<reference evidence="16" key="1">
    <citation type="submission" date="2021-02" db="EMBL/GenBank/DDBJ databases">
        <title>Genome sequence of Rhodospirillales sp. strain TMPK1 isolated from soil.</title>
        <authorList>
            <person name="Nakai R."/>
            <person name="Kusada H."/>
            <person name="Tamaki H."/>
        </authorList>
    </citation>
    <scope>NUCLEOTIDE SEQUENCE</scope>
    <source>
        <strain evidence="16">TMPK1</strain>
    </source>
</reference>
<name>A0A8S8X6V5_9PROT</name>
<dbReference type="GO" id="GO:0006811">
    <property type="term" value="P:monoatomic ion transport"/>
    <property type="evidence" value="ECO:0007669"/>
    <property type="project" value="UniProtKB-KW"/>
</dbReference>
<comment type="subcellular location">
    <subcellularLocation>
        <location evidence="1 10">Cell outer membrane</location>
        <topology evidence="1 10">Multi-pass membrane protein</topology>
    </subcellularLocation>
</comment>
<dbReference type="PROSITE" id="PS52016">
    <property type="entry name" value="TONB_DEPENDENT_REC_3"/>
    <property type="match status" value="1"/>
</dbReference>
<feature type="domain" description="TonB-dependent receptor plug" evidence="15">
    <location>
        <begin position="47"/>
        <end position="154"/>
    </location>
</feature>
<proteinExistence type="inferred from homology"/>
<dbReference type="Gene3D" id="2.40.170.20">
    <property type="entry name" value="TonB-dependent receptor, beta-barrel domain"/>
    <property type="match status" value="1"/>
</dbReference>
<evidence type="ECO:0000256" key="1">
    <source>
        <dbReference type="ARBA" id="ARBA00004571"/>
    </source>
</evidence>
<evidence type="ECO:0000256" key="4">
    <source>
        <dbReference type="ARBA" id="ARBA00022692"/>
    </source>
</evidence>
<dbReference type="InterPro" id="IPR037066">
    <property type="entry name" value="Plug_dom_sf"/>
</dbReference>
<evidence type="ECO:0000313" key="16">
    <source>
        <dbReference type="EMBL" id="GIL38693.1"/>
    </source>
</evidence>
<evidence type="ECO:0000256" key="2">
    <source>
        <dbReference type="ARBA" id="ARBA00022448"/>
    </source>
</evidence>
<evidence type="ECO:0000256" key="12">
    <source>
        <dbReference type="SAM" id="MobiDB-lite"/>
    </source>
</evidence>
<sequence>MVRRSSLSVLAAGLLSSTAAIAEGLPAASSSPDEIVVVATRAPARLDQIGQSVSVLTEADIRADQALVVTDLLLRTPGISYNRNGGPGETTSLRIRGAESDQTIVLVDGVKLNDPSSTGGGYNFANLVTADITRIEILRGAQSVLWGSQAIGGVVNIITAEPIKPLQADLKIEGGNRGTFSARAGVGGVSENVLWRVAASHYRTSSVSAFDARFGGRERDPYHNDTVSGRLRINLTSDASIDFRGYYSDARNDFDSTTRDDLEYGRTKELLNYTGLNFGAFDGRLKNRLALQYTRTERMNFNPEQRVTTTTFDALGENLRFEYQGTLQITKGWQAVFGAEHEHSNFRSASPTATAPSPTPAKASTDIDSGYAQLQVEPVQDLTLTAGLRFDDHATFGSHTTTQASAAWRLFNGATILRASYGEGFKAPTLFQLFSDFGNKALQPEEAQSGDVGIEQHVWGNRVIAQATWFKRDSVNLINFVSCTSIATPNCANGRFGFYDNVARAEAEGIELSMTLNPIDPLTITANYTYTEAKDRSPGSATFGRELSRRPRRTANATVSYDWPFAVTTSVAVRYGGRSFDNATNLTRLEAYTLLDLRASWQVTANVELYGRVENVTNETYETTFRNGTLGRTGYVGARLTF</sequence>
<feature type="chain" id="PRO_5035891560" evidence="13">
    <location>
        <begin position="23"/>
        <end position="642"/>
    </location>
</feature>
<dbReference type="InterPro" id="IPR000531">
    <property type="entry name" value="Beta-barrel_TonB"/>
</dbReference>
<evidence type="ECO:0000256" key="6">
    <source>
        <dbReference type="ARBA" id="ARBA00023065"/>
    </source>
</evidence>
<keyword evidence="4 10" id="KW-0812">Transmembrane</keyword>
<keyword evidence="7 11" id="KW-0798">TonB box</keyword>
<dbReference type="PANTHER" id="PTHR30069">
    <property type="entry name" value="TONB-DEPENDENT OUTER MEMBRANE RECEPTOR"/>
    <property type="match status" value="1"/>
</dbReference>
<evidence type="ECO:0000256" key="8">
    <source>
        <dbReference type="ARBA" id="ARBA00023136"/>
    </source>
</evidence>
<dbReference type="Pfam" id="PF00593">
    <property type="entry name" value="TonB_dep_Rec_b-barrel"/>
    <property type="match status" value="1"/>
</dbReference>
<evidence type="ECO:0000259" key="15">
    <source>
        <dbReference type="Pfam" id="PF07715"/>
    </source>
</evidence>
<keyword evidence="8 10" id="KW-0472">Membrane</keyword>
<keyword evidence="5 13" id="KW-0732">Signal</keyword>